<sequence length="2404" mass="243582">MNNQLLTGLSRYATNTPSRILPLPMVTVSPYSNPSSPDISLSTHKPINHPREITVPKRSNPSTTEINRSPDHSITRSLDKSLDHSITRSLDKSLDHLITRSLDNNIPVSSNQSVMSSNSSSTATPMNFVSLKLSAMLAAFENKKSRFALRGVLLIAMIAGYVEANAQVDVTASGGTLMASYTTLKGAFDAINAGTHTGTITIGISANPFEGTASIVLNASGSGLASYTSISISPTGGAARTISAATTAGSPMIDFNGADNVTIDGLNTGGNSLTIANTTASATSGTSTIRFILDATNNTITNCNLKGSVSSSVVTNGAVVFFSTGTSTGNDNNTISNNNIGPSGANLPTKAILGNGSTTTTAIGNSGILITNNNIFDYFGAAVTSSGVAINGGCNTWSITNNRFYQTATRTETTAALHSSINMNSSAATSGVQGMTITGNIIGYSSNTQTGTYALTGAVAATFRGISFTGIAGGTVSNINSNTIANISLTGVTSSGTSSSAPMMGIYVSSGNTIVSSNTIGSQSVTGSISYSSSSASASDINAICNFGVDNWTTNNNLIGGITAANTSTGASNVYGLRVSTGATVTWTCTGNTVGGTVANSIQSTTTATGTTVQGILNILPIGTISTNTICNLTAAGGTGTTSSAAVIGISNTSTANQTISQNTIFNLTASNTTAASVVTGIQFTGSTANTVERNLIYNLLALTSSASAEINGIRVAGGTTTYRNNMIALGANQAIAIGAVASNAITTGINGINEANGTDNFYHNSIYIGGTATSGSGASYAFNGTQTTNTRAFRDNIFQNARTNSGATGKHYAVKINGTTPNPTGLTINNNVYFSNGASGAVFGFFNSADVANLSAWKTAVGQDAASIEANPQYNDPTNATPDLHIHPTNPSPAEATGVDVGVTDDYDGQTRSGLTPVDIGADAGNFVAAPSMTYVSSTTTQNNVTNVPTNSTNQEVIGIQIVTSGALNPLSATSFSINVGGTSSLTDITNAKIYYTGNSSTFAATGQFGSTLAVPTSSFVVTGTVALSQGTNYFWLTYDVPCGSMAGNTIDGECTSLTVVSPQTPTITNPGSGRVIVAGPLNGTYSVGTGQVAPNYATLTAAIADLNSKGISGNTTFNILTNLTEAGTVSINQFIECGGSGFTLTIKPATTATISGAVASGALIKLNGADRVTIDGSNSGGTDRSLTITNTSTTSPTAVALISLGAGAGASDNTIKNCNISTGVSGAIGYGVAVGGSTPGTSGADNDNVTIQNNAITVATIGIYAIGTASVSTGGNDNLAITGNSVDYNGILASIGIQVGNSLTSSVSLNTVSEQTTTTQAPTGISLETGFVSSSVTRNTITKSLTTNTGGYGGRGITIGTGTATSSLTIANNFISGVNGSNFSGFSNSSAMGIGIGMIGNSSTISTTTGGINLYYNSVNIYGTYSSSTNCLTAAIYVGSGASALDIRNNIFVNTLNNTGTGTTSKAYSIYSAAAITAFATINNNDYYVSGTQGVLGFIGSDRTTLTAIVTGFGGNANSVTGNPQFLTNADLHISTSLTTPVESAANNGTVITIDIDADLRNGSTPDIGADEGTFIAPVANDIQATAFIDPTNGGSKITGVAFSPQASFTNNGTATQTSVPVRYKIIGPSPAVTEVYNQTGTIASIATGITSTVTFPSATIAAAGTYTIQAISELPGDGVPGNDQISGTLTVLAPLCGTYHVGSAQTAPFNTITNAIGVINTVGVTCAVTFLLDDAIYPTETFPLTINAFTGASPSNTLTIRPASGVTASVSGSINTTLFDINNGDFVIIDGSNNGTSSKNLTISNTNTSGAVVRFINDATNNTVKNTILNGVSTSTSNGIVFFSTTTGTTGNDNNAIQNNDIAAGATANAYGIYNSGTTTTTALKNSGLQIIGNNIFNFSNTGIFDAGGSVGTIYSANQIYEVNIQTTSLVGFRPSATNIEAFTFTRNRIYDLKTSGTGTVYGVHLFDIQGNASLIGEVSNNMISLDATAPLTMYGIYDQSATGEFYNVYFNTISISGAVTGASNSIAYNWSIASTSNAKNNILSNTRTGGTGKHYAIKLNTTLANLTSDFNNIYNSGGTANVFGNDGTADRANLLAWQTAISKDLNSKSVQPIFTSATDLHLGTNSNCTLDGTGVTIGSISIDYDSDTRNSPPDIGADEFTNSFATVTVGPNQSTCTSATLAGSAVPSGGTGLWTVEAGTGSFAPNANDPAAVVSGLTLGVNTFKWTVTSGSCSGNASVNITKTSPVAPLGTFRTVVAGNWNNTATWENSDGCVWVAGGIPGATNNVIILHDVTLDITTTVNNLTLTAGELSLGANNLTVTAVTGTSSSFVVTDGSGALKVNAIGASDIVFPVGPTSGSYNPVTVNNAGTSDNFSIKVKTGFDFMPFDPTKSDQQTMDRK</sequence>
<dbReference type="Gene3D" id="2.60.40.1290">
    <property type="match status" value="1"/>
</dbReference>
<feature type="compositionally biased region" description="Polar residues" evidence="1">
    <location>
        <begin position="871"/>
        <end position="882"/>
    </location>
</feature>
<feature type="region of interest" description="Disordered" evidence="1">
    <location>
        <begin position="34"/>
        <end position="80"/>
    </location>
</feature>
<feature type="compositionally biased region" description="Polar residues" evidence="1">
    <location>
        <begin position="57"/>
        <end position="67"/>
    </location>
</feature>
<evidence type="ECO:0000313" key="4">
    <source>
        <dbReference type="Proteomes" id="UP000808337"/>
    </source>
</evidence>
<dbReference type="Gene3D" id="2.160.20.10">
    <property type="entry name" value="Single-stranded right-handed beta-helix, Pectin lyase-like"/>
    <property type="match status" value="2"/>
</dbReference>
<feature type="compositionally biased region" description="Polar residues" evidence="1">
    <location>
        <begin position="34"/>
        <end position="45"/>
    </location>
</feature>
<feature type="region of interest" description="Disordered" evidence="1">
    <location>
        <begin position="871"/>
        <end position="905"/>
    </location>
</feature>
<dbReference type="InterPro" id="IPR006626">
    <property type="entry name" value="PbH1"/>
</dbReference>
<proteinExistence type="predicted"/>
<evidence type="ECO:0000259" key="2">
    <source>
        <dbReference type="Pfam" id="PF14873"/>
    </source>
</evidence>
<evidence type="ECO:0000256" key="1">
    <source>
        <dbReference type="SAM" id="MobiDB-lite"/>
    </source>
</evidence>
<feature type="compositionally biased region" description="Basic and acidic residues" evidence="1">
    <location>
        <begin position="68"/>
        <end position="80"/>
    </location>
</feature>
<dbReference type="InterPro" id="IPR011050">
    <property type="entry name" value="Pectin_lyase_fold/virulence"/>
</dbReference>
<reference evidence="3 4" key="1">
    <citation type="submission" date="2020-10" db="EMBL/GenBank/DDBJ databases">
        <title>Connecting structure to function with the recovery of over 1000 high-quality activated sludge metagenome-assembled genomes encoding full-length rRNA genes using long-read sequencing.</title>
        <authorList>
            <person name="Singleton C.M."/>
            <person name="Petriglieri F."/>
            <person name="Kristensen J.M."/>
            <person name="Kirkegaard R.H."/>
            <person name="Michaelsen T.Y."/>
            <person name="Andersen M.H."/>
            <person name="Karst S.M."/>
            <person name="Dueholm M.S."/>
            <person name="Nielsen P.H."/>
            <person name="Albertsen M."/>
        </authorList>
    </citation>
    <scope>NUCLEOTIDE SEQUENCE [LARGE SCALE GENOMIC DNA]</scope>
    <source>
        <strain evidence="3">Ribe_18-Q3-R11-54_MAXAC.273</strain>
    </source>
</reference>
<dbReference type="InterPro" id="IPR012334">
    <property type="entry name" value="Pectin_lyas_fold"/>
</dbReference>
<name>A0A9D7XS51_9BACT</name>
<organism evidence="3 4">
    <name type="scientific">Candidatus Opimibacter skivensis</name>
    <dbReference type="NCBI Taxonomy" id="2982028"/>
    <lineage>
        <taxon>Bacteria</taxon>
        <taxon>Pseudomonadati</taxon>
        <taxon>Bacteroidota</taxon>
        <taxon>Saprospiria</taxon>
        <taxon>Saprospirales</taxon>
        <taxon>Saprospiraceae</taxon>
        <taxon>Candidatus Opimibacter</taxon>
    </lineage>
</organism>
<dbReference type="Proteomes" id="UP000808337">
    <property type="component" value="Unassembled WGS sequence"/>
</dbReference>
<accession>A0A9D7XS51</accession>
<evidence type="ECO:0000313" key="3">
    <source>
        <dbReference type="EMBL" id="MBK9984671.1"/>
    </source>
</evidence>
<dbReference type="SMART" id="SM00710">
    <property type="entry name" value="PbH1"/>
    <property type="match status" value="17"/>
</dbReference>
<comment type="caution">
    <text evidence="3">The sequence shown here is derived from an EMBL/GenBank/DDBJ whole genome shotgun (WGS) entry which is preliminary data.</text>
</comment>
<dbReference type="Pfam" id="PF14873">
    <property type="entry name" value="BNR_assoc_N"/>
    <property type="match status" value="1"/>
</dbReference>
<protein>
    <recommendedName>
        <fullName evidence="2">Sialidase N-terminal domain-containing protein</fullName>
    </recommendedName>
</protein>
<dbReference type="EMBL" id="JADKGY010000030">
    <property type="protein sequence ID" value="MBK9984671.1"/>
    <property type="molecule type" value="Genomic_DNA"/>
</dbReference>
<dbReference type="InterPro" id="IPR029456">
    <property type="entry name" value="Sialidase_N"/>
</dbReference>
<dbReference type="SUPFAM" id="SSF51126">
    <property type="entry name" value="Pectin lyase-like"/>
    <property type="match status" value="1"/>
</dbReference>
<feature type="domain" description="Sialidase N-terminal" evidence="2">
    <location>
        <begin position="943"/>
        <end position="1058"/>
    </location>
</feature>
<gene>
    <name evidence="3" type="ORF">IPP15_20290</name>
</gene>